<name>A0ABP0JBU6_9DINO</name>
<dbReference type="EMBL" id="CAXAMM010006668">
    <property type="protein sequence ID" value="CAK9011821.1"/>
    <property type="molecule type" value="Genomic_DNA"/>
</dbReference>
<dbReference type="Proteomes" id="UP001642464">
    <property type="component" value="Unassembled WGS sequence"/>
</dbReference>
<evidence type="ECO:0000313" key="2">
    <source>
        <dbReference type="EMBL" id="CAK9011821.1"/>
    </source>
</evidence>
<evidence type="ECO:0000256" key="1">
    <source>
        <dbReference type="SAM" id="MobiDB-lite"/>
    </source>
</evidence>
<feature type="region of interest" description="Disordered" evidence="1">
    <location>
        <begin position="166"/>
        <end position="320"/>
    </location>
</feature>
<comment type="caution">
    <text evidence="2">The sequence shown here is derived from an EMBL/GenBank/DDBJ whole genome shotgun (WGS) entry which is preliminary data.</text>
</comment>
<proteinExistence type="predicted"/>
<organism evidence="2 3">
    <name type="scientific">Durusdinium trenchii</name>
    <dbReference type="NCBI Taxonomy" id="1381693"/>
    <lineage>
        <taxon>Eukaryota</taxon>
        <taxon>Sar</taxon>
        <taxon>Alveolata</taxon>
        <taxon>Dinophyceae</taxon>
        <taxon>Suessiales</taxon>
        <taxon>Symbiodiniaceae</taxon>
        <taxon>Durusdinium</taxon>
    </lineage>
</organism>
<sequence>MLPRSAIFRAVTELLDSLWIHDEELGYQIFLSCPLPQYQHLRAADASYIDLHRLSEGSACLALRHWLSTTVAKQLERPPPPPGGRSGREQMTCIVVTGQGKSRNYWQRSDVRGAAMDLLLDLGLHCTLLPRNPGRLRLLLTPSDLPRLTVLLAALAELECLKPHGHHEHRAAPGTLGEDGEGQPAAPEGEPEAEGKATEPEPAAGGAEMKEEKEGTTKVPLSDASDEEKKEAPDEEEKASEEENFDKATEMAGLQKFKLKGKLRSAQSEDAESASPRCDRDDAAKAPPPDRGPFRRRDAPGRPGRGKVLDRSRRRMDDRELMRLARSVDDEAGPCHTRGPWVREKIHFLG</sequence>
<reference evidence="2 3" key="1">
    <citation type="submission" date="2024-02" db="EMBL/GenBank/DDBJ databases">
        <authorList>
            <person name="Chen Y."/>
            <person name="Shah S."/>
            <person name="Dougan E. K."/>
            <person name="Thang M."/>
            <person name="Chan C."/>
        </authorList>
    </citation>
    <scope>NUCLEOTIDE SEQUENCE [LARGE SCALE GENOMIC DNA]</scope>
</reference>
<evidence type="ECO:0000313" key="3">
    <source>
        <dbReference type="Proteomes" id="UP001642464"/>
    </source>
</evidence>
<gene>
    <name evidence="2" type="ORF">SCF082_LOCUS11254</name>
</gene>
<feature type="compositionally biased region" description="Acidic residues" evidence="1">
    <location>
        <begin position="233"/>
        <end position="244"/>
    </location>
</feature>
<feature type="compositionally biased region" description="Basic and acidic residues" evidence="1">
    <location>
        <begin position="307"/>
        <end position="320"/>
    </location>
</feature>
<keyword evidence="3" id="KW-1185">Reference proteome</keyword>
<protein>
    <submittedName>
        <fullName evidence="2">Chloroplastic</fullName>
    </submittedName>
</protein>
<accession>A0ABP0JBU6</accession>